<dbReference type="AlphaFoldDB" id="A0A0L6JGW1"/>
<dbReference type="EC" id="3.1.2.14" evidence="3"/>
<proteinExistence type="inferred from homology"/>
<dbReference type="InterPro" id="IPR012223">
    <property type="entry name" value="TEII"/>
</dbReference>
<keyword evidence="3" id="KW-0378">Hydrolase</keyword>
<dbReference type="PATRIC" id="fig|398512.5.peg.233"/>
<comment type="similarity">
    <text evidence="1">Belongs to the thioesterase family.</text>
</comment>
<evidence type="ECO:0000313" key="3">
    <source>
        <dbReference type="EMBL" id="KNY24963.1"/>
    </source>
</evidence>
<accession>A0A0L6JGW1</accession>
<evidence type="ECO:0000259" key="2">
    <source>
        <dbReference type="Pfam" id="PF00975"/>
    </source>
</evidence>
<gene>
    <name evidence="3" type="ORF">Bccel_0220</name>
</gene>
<keyword evidence="4" id="KW-1185">Reference proteome</keyword>
<dbReference type="STRING" id="398512.Bccel_0220"/>
<dbReference type="Proteomes" id="UP000036923">
    <property type="component" value="Unassembled WGS sequence"/>
</dbReference>
<evidence type="ECO:0000256" key="1">
    <source>
        <dbReference type="ARBA" id="ARBA00007169"/>
    </source>
</evidence>
<dbReference type="PANTHER" id="PTHR11487">
    <property type="entry name" value="THIOESTERASE"/>
    <property type="match status" value="1"/>
</dbReference>
<dbReference type="GO" id="GO:0008610">
    <property type="term" value="P:lipid biosynthetic process"/>
    <property type="evidence" value="ECO:0007669"/>
    <property type="project" value="TreeGrafter"/>
</dbReference>
<sequence length="253" mass="29635">MEKIMLFCLPYAGGSAMVYNRWKDHLNNKIKVMPIELAGRGKRFCDPFYKCFDEAVVDVFNQVKMVLTDSPYAFFGHSMGSLLVYETIKKIKDAGLNLPQHVFFSGRYPPHIIKREKILHTMSTANFIEEINRYGGMPKEIYENREMLSVFLPILRADYTILEQYEFRDACCQFDYDITVFTGLEDKDVTLKDLEEWKKHALRECTVYSFKGGHFFINSETKNLVQIVNKTLLKCYESSDELDIERLFEILCE</sequence>
<dbReference type="eggNOG" id="COG3208">
    <property type="taxonomic scope" value="Bacteria"/>
</dbReference>
<dbReference type="OrthoDB" id="2213423at2"/>
<organism evidence="3 4">
    <name type="scientific">Pseudobacteroides cellulosolvens ATCC 35603 = DSM 2933</name>
    <dbReference type="NCBI Taxonomy" id="398512"/>
    <lineage>
        <taxon>Bacteria</taxon>
        <taxon>Bacillati</taxon>
        <taxon>Bacillota</taxon>
        <taxon>Clostridia</taxon>
        <taxon>Eubacteriales</taxon>
        <taxon>Oscillospiraceae</taxon>
        <taxon>Pseudobacteroides</taxon>
    </lineage>
</organism>
<dbReference type="InterPro" id="IPR001031">
    <property type="entry name" value="Thioesterase"/>
</dbReference>
<dbReference type="InterPro" id="IPR029058">
    <property type="entry name" value="AB_hydrolase_fold"/>
</dbReference>
<reference evidence="4" key="1">
    <citation type="submission" date="2015-07" db="EMBL/GenBank/DDBJ databases">
        <title>Near-Complete Genome Sequence of the Cellulolytic Bacterium Bacteroides (Pseudobacteroides) cellulosolvens ATCC 35603.</title>
        <authorList>
            <person name="Dassa B."/>
            <person name="Utturkar S.M."/>
            <person name="Klingeman D.M."/>
            <person name="Hurt R.A."/>
            <person name="Keller M."/>
            <person name="Xu J."/>
            <person name="Reddy Y.H.K."/>
            <person name="Borovok I."/>
            <person name="Grinberg I.R."/>
            <person name="Lamed R."/>
            <person name="Zhivin O."/>
            <person name="Bayer E.A."/>
            <person name="Brown S.D."/>
        </authorList>
    </citation>
    <scope>NUCLEOTIDE SEQUENCE [LARGE SCALE GENOMIC DNA]</scope>
    <source>
        <strain evidence="4">DSM 2933</strain>
    </source>
</reference>
<dbReference type="Gene3D" id="3.40.50.1820">
    <property type="entry name" value="alpha/beta hydrolase"/>
    <property type="match status" value="1"/>
</dbReference>
<dbReference type="Pfam" id="PF00975">
    <property type="entry name" value="Thioesterase"/>
    <property type="match status" value="1"/>
</dbReference>
<comment type="caution">
    <text evidence="3">The sequence shown here is derived from an EMBL/GenBank/DDBJ whole genome shotgun (WGS) entry which is preliminary data.</text>
</comment>
<feature type="domain" description="Thioesterase" evidence="2">
    <location>
        <begin position="6"/>
        <end position="230"/>
    </location>
</feature>
<dbReference type="SUPFAM" id="SSF53474">
    <property type="entry name" value="alpha/beta-Hydrolases"/>
    <property type="match status" value="1"/>
</dbReference>
<evidence type="ECO:0000313" key="4">
    <source>
        <dbReference type="Proteomes" id="UP000036923"/>
    </source>
</evidence>
<dbReference type="RefSeq" id="WP_036939671.1">
    <property type="nucleotide sequence ID" value="NZ_JQKC01000009.1"/>
</dbReference>
<dbReference type="GO" id="GO:0016297">
    <property type="term" value="F:fatty acyl-[ACP] hydrolase activity"/>
    <property type="evidence" value="ECO:0007669"/>
    <property type="project" value="UniProtKB-EC"/>
</dbReference>
<dbReference type="PANTHER" id="PTHR11487:SF0">
    <property type="entry name" value="S-ACYL FATTY ACID SYNTHASE THIOESTERASE, MEDIUM CHAIN"/>
    <property type="match status" value="1"/>
</dbReference>
<name>A0A0L6JGW1_9FIRM</name>
<protein>
    <submittedName>
        <fullName evidence="3">Oleoyl-(Acyl-carrier-protein) hydrolase</fullName>
        <ecNumber evidence="3">3.1.2.14</ecNumber>
    </submittedName>
</protein>
<dbReference type="EMBL" id="LGTC01000001">
    <property type="protein sequence ID" value="KNY24963.1"/>
    <property type="molecule type" value="Genomic_DNA"/>
</dbReference>